<sequence>MKYTLILLSALVLFGSCEQEFKKKVTDKKDYDKFLDTEPIQTTSKNFELWNSKIRQDSMQLTSFGVVAGEYHRYFEGSGDIAYLKMAEQALKRAVDIAAIGRSGYYRALARNYISQHRFKEALEWANAARAIGSGKKGSQNLLFDVHMELGNYTKAQKYLDSTKNMSDFDYLIRLAKWNDHKGDLDTTIKLMEKATKIAENSKNESLLLWSYTNLGDYYGHAGRINDSYRHYLKALGLDAKNGYAKKGIAWIVFSHEKNPIEALRIMNAVTKTHKTPDYYLLKSEIAAYMNNDTERLFNLDMYYKLVDDARYGSMYNMYNISLLLDDTRLYTKALELSRKEVNNRSTPEAYSYLAYSYFKNGNIKDAKKIVDEHIAGQTFEPGILLQIAQIYKASGEKSKVQEIKKELQGAVYELGPSSKEIIRIL</sequence>
<gene>
    <name evidence="2" type="ORF">HYG79_01105</name>
</gene>
<evidence type="ECO:0000313" key="2">
    <source>
        <dbReference type="EMBL" id="QLG47175.1"/>
    </source>
</evidence>
<name>A0A7H9AVY7_9FLAO</name>
<keyword evidence="1" id="KW-0802">TPR repeat</keyword>
<dbReference type="InterPro" id="IPR019734">
    <property type="entry name" value="TPR_rpt"/>
</dbReference>
<dbReference type="Gene3D" id="1.25.40.10">
    <property type="entry name" value="Tetratricopeptide repeat domain"/>
    <property type="match status" value="3"/>
</dbReference>
<dbReference type="KEGG" id="cagg:HYG79_01105"/>
<dbReference type="EMBL" id="CP058595">
    <property type="protein sequence ID" value="QLG47175.1"/>
    <property type="molecule type" value="Genomic_DNA"/>
</dbReference>
<evidence type="ECO:0000313" key="3">
    <source>
        <dbReference type="Proteomes" id="UP000509302"/>
    </source>
</evidence>
<keyword evidence="3" id="KW-1185">Reference proteome</keyword>
<dbReference type="SMART" id="SM00028">
    <property type="entry name" value="TPR"/>
    <property type="match status" value="4"/>
</dbReference>
<organism evidence="2 3">
    <name type="scientific">Costertonia aggregata</name>
    <dbReference type="NCBI Taxonomy" id="343403"/>
    <lineage>
        <taxon>Bacteria</taxon>
        <taxon>Pseudomonadati</taxon>
        <taxon>Bacteroidota</taxon>
        <taxon>Flavobacteriia</taxon>
        <taxon>Flavobacteriales</taxon>
        <taxon>Flavobacteriaceae</taxon>
        <taxon>Costertonia</taxon>
    </lineage>
</organism>
<dbReference type="PROSITE" id="PS50005">
    <property type="entry name" value="TPR"/>
    <property type="match status" value="1"/>
</dbReference>
<dbReference type="PROSITE" id="PS51257">
    <property type="entry name" value="PROKAR_LIPOPROTEIN"/>
    <property type="match status" value="1"/>
</dbReference>
<accession>A0A7H9AVY7</accession>
<reference evidence="2 3" key="1">
    <citation type="journal article" date="2006" name="Int. J. Syst. Evol. Microbiol.">
        <title>Costertonia aggregata gen. nov., sp. nov., a mesophilic marine bacterium of the family Flavobacteriaceae, isolated from a mature biofilm.</title>
        <authorList>
            <person name="Kwon K.K."/>
            <person name="Lee Y.K."/>
            <person name="Lee H.K."/>
        </authorList>
    </citation>
    <scope>NUCLEOTIDE SEQUENCE [LARGE SCALE GENOMIC DNA]</scope>
    <source>
        <strain evidence="2 3">KCCM 42265</strain>
    </source>
</reference>
<dbReference type="SUPFAM" id="SSF48452">
    <property type="entry name" value="TPR-like"/>
    <property type="match status" value="2"/>
</dbReference>
<dbReference type="AlphaFoldDB" id="A0A7H9AVY7"/>
<feature type="repeat" description="TPR" evidence="1">
    <location>
        <begin position="209"/>
        <end position="242"/>
    </location>
</feature>
<evidence type="ECO:0000256" key="1">
    <source>
        <dbReference type="PROSITE-ProRule" id="PRU00339"/>
    </source>
</evidence>
<dbReference type="Pfam" id="PF13181">
    <property type="entry name" value="TPR_8"/>
    <property type="match status" value="1"/>
</dbReference>
<protein>
    <submittedName>
        <fullName evidence="2">Uncharacterized protein</fullName>
    </submittedName>
</protein>
<dbReference type="Proteomes" id="UP000509302">
    <property type="component" value="Chromosome"/>
</dbReference>
<dbReference type="InterPro" id="IPR011990">
    <property type="entry name" value="TPR-like_helical_dom_sf"/>
</dbReference>
<proteinExistence type="predicted"/>